<comment type="caution">
    <text evidence="1">The sequence shown here is derived from an EMBL/GenBank/DDBJ whole genome shotgun (WGS) entry which is preliminary data.</text>
</comment>
<dbReference type="EMBL" id="JAGKHQ010000001">
    <property type="protein sequence ID" value="KAG7526617.1"/>
    <property type="molecule type" value="Genomic_DNA"/>
</dbReference>
<keyword evidence="2" id="KW-1185">Reference proteome</keyword>
<evidence type="ECO:0000313" key="1">
    <source>
        <dbReference type="EMBL" id="KAG7526617.1"/>
    </source>
</evidence>
<gene>
    <name evidence="1" type="ORF">JOB18_042866</name>
</gene>
<proteinExistence type="predicted"/>
<organism evidence="1 2">
    <name type="scientific">Solea senegalensis</name>
    <name type="common">Senegalese sole</name>
    <dbReference type="NCBI Taxonomy" id="28829"/>
    <lineage>
        <taxon>Eukaryota</taxon>
        <taxon>Metazoa</taxon>
        <taxon>Chordata</taxon>
        <taxon>Craniata</taxon>
        <taxon>Vertebrata</taxon>
        <taxon>Euteleostomi</taxon>
        <taxon>Actinopterygii</taxon>
        <taxon>Neopterygii</taxon>
        <taxon>Teleostei</taxon>
        <taxon>Neoteleostei</taxon>
        <taxon>Acanthomorphata</taxon>
        <taxon>Carangaria</taxon>
        <taxon>Pleuronectiformes</taxon>
        <taxon>Pleuronectoidei</taxon>
        <taxon>Soleidae</taxon>
        <taxon>Solea</taxon>
    </lineage>
</organism>
<protein>
    <submittedName>
        <fullName evidence="1">Uncharacterized protein</fullName>
    </submittedName>
</protein>
<reference evidence="1 2" key="1">
    <citation type="journal article" date="2021" name="Sci. Rep.">
        <title>Chromosome anchoring in Senegalese sole (Solea senegalensis) reveals sex-associated markers and genome rearrangements in flatfish.</title>
        <authorList>
            <person name="Guerrero-Cozar I."/>
            <person name="Gomez-Garrido J."/>
            <person name="Berbel C."/>
            <person name="Martinez-Blanch J.F."/>
            <person name="Alioto T."/>
            <person name="Claros M.G."/>
            <person name="Gagnaire P.A."/>
            <person name="Manchado M."/>
        </authorList>
    </citation>
    <scope>NUCLEOTIDE SEQUENCE [LARGE SCALE GENOMIC DNA]</scope>
    <source>
        <strain evidence="1">Sse05_10M</strain>
    </source>
</reference>
<accession>A0AAV6TB43</accession>
<dbReference type="Proteomes" id="UP000693946">
    <property type="component" value="Linkage Group LG1"/>
</dbReference>
<sequence>MVMEKTTIQLPVMNTATIASWYNKLQKKQEKSMLEQGLSIPKNTNVSPESLPLAVVRKDRPCVPTSSVANPHIFVLPSNTAGTAQLKQRRNLPVTPSAIRPPFLAALDQPLHPPQPVPQPLLLAPQPLLLAPQPLLPAPQPLLLAPQPLLPAPQAVLRKLVLPSHSHYNSG</sequence>
<name>A0AAV6TB43_SOLSE</name>
<evidence type="ECO:0000313" key="2">
    <source>
        <dbReference type="Proteomes" id="UP000693946"/>
    </source>
</evidence>
<dbReference type="AlphaFoldDB" id="A0AAV6TB43"/>